<evidence type="ECO:0000313" key="2">
    <source>
        <dbReference type="EMBL" id="KAF9439746.1"/>
    </source>
</evidence>
<organism evidence="2 3">
    <name type="scientific">Macrolepiota fuliginosa MF-IS2</name>
    <dbReference type="NCBI Taxonomy" id="1400762"/>
    <lineage>
        <taxon>Eukaryota</taxon>
        <taxon>Fungi</taxon>
        <taxon>Dikarya</taxon>
        <taxon>Basidiomycota</taxon>
        <taxon>Agaricomycotina</taxon>
        <taxon>Agaricomycetes</taxon>
        <taxon>Agaricomycetidae</taxon>
        <taxon>Agaricales</taxon>
        <taxon>Agaricineae</taxon>
        <taxon>Agaricaceae</taxon>
        <taxon>Macrolepiota</taxon>
    </lineage>
</organism>
<name>A0A9P6BUE0_9AGAR</name>
<evidence type="ECO:0000313" key="3">
    <source>
        <dbReference type="Proteomes" id="UP000807342"/>
    </source>
</evidence>
<proteinExistence type="predicted"/>
<accession>A0A9P6BUE0</accession>
<dbReference type="OrthoDB" id="18648at2759"/>
<keyword evidence="3" id="KW-1185">Reference proteome</keyword>
<comment type="caution">
    <text evidence="2">The sequence shown here is derived from an EMBL/GenBank/DDBJ whole genome shotgun (WGS) entry which is preliminary data.</text>
</comment>
<protein>
    <submittedName>
        <fullName evidence="2">Uncharacterized protein</fullName>
    </submittedName>
</protein>
<evidence type="ECO:0000256" key="1">
    <source>
        <dbReference type="SAM" id="MobiDB-lite"/>
    </source>
</evidence>
<gene>
    <name evidence="2" type="ORF">P691DRAFT_780201</name>
</gene>
<feature type="region of interest" description="Disordered" evidence="1">
    <location>
        <begin position="102"/>
        <end position="122"/>
    </location>
</feature>
<dbReference type="AlphaFoldDB" id="A0A9P6BUE0"/>
<reference evidence="2" key="1">
    <citation type="submission" date="2020-11" db="EMBL/GenBank/DDBJ databases">
        <authorList>
            <consortium name="DOE Joint Genome Institute"/>
            <person name="Ahrendt S."/>
            <person name="Riley R."/>
            <person name="Andreopoulos W."/>
            <person name="Labutti K."/>
            <person name="Pangilinan J."/>
            <person name="Ruiz-Duenas F.J."/>
            <person name="Barrasa J.M."/>
            <person name="Sanchez-Garcia M."/>
            <person name="Camarero S."/>
            <person name="Miyauchi S."/>
            <person name="Serrano A."/>
            <person name="Linde D."/>
            <person name="Babiker R."/>
            <person name="Drula E."/>
            <person name="Ayuso-Fernandez I."/>
            <person name="Pacheco R."/>
            <person name="Padilla G."/>
            <person name="Ferreira P."/>
            <person name="Barriuso J."/>
            <person name="Kellner H."/>
            <person name="Castanera R."/>
            <person name="Alfaro M."/>
            <person name="Ramirez L."/>
            <person name="Pisabarro A.G."/>
            <person name="Kuo A."/>
            <person name="Tritt A."/>
            <person name="Lipzen A."/>
            <person name="He G."/>
            <person name="Yan M."/>
            <person name="Ng V."/>
            <person name="Cullen D."/>
            <person name="Martin F."/>
            <person name="Rosso M.-N."/>
            <person name="Henrissat B."/>
            <person name="Hibbett D."/>
            <person name="Martinez A.T."/>
            <person name="Grigoriev I.V."/>
        </authorList>
    </citation>
    <scope>NUCLEOTIDE SEQUENCE</scope>
    <source>
        <strain evidence="2">MF-IS2</strain>
    </source>
</reference>
<dbReference type="EMBL" id="MU153530">
    <property type="protein sequence ID" value="KAF9439746.1"/>
    <property type="molecule type" value="Genomic_DNA"/>
</dbReference>
<sequence length="156" mass="17262">MTQIIAVLYLNFVTLSLQREGFPLPSIHSMPKGDNEIRSQRVVMSYSARMICYWGTGGASDAILEGARKSINATNIIEQILVALEQLYFFRPIITVHIRSPSVSTGTSPHSPPNRTFSLPPPEPTFSDEYDQLFVYQVDFSRGSASAAPINVPSKV</sequence>
<dbReference type="Proteomes" id="UP000807342">
    <property type="component" value="Unassembled WGS sequence"/>
</dbReference>
<feature type="compositionally biased region" description="Polar residues" evidence="1">
    <location>
        <begin position="102"/>
        <end position="117"/>
    </location>
</feature>